<feature type="signal peptide" evidence="1">
    <location>
        <begin position="1"/>
        <end position="19"/>
    </location>
</feature>
<keyword evidence="3" id="KW-1185">Reference proteome</keyword>
<dbReference type="EMBL" id="BAABCV010000010">
    <property type="protein sequence ID" value="GAA4101701.1"/>
    <property type="molecule type" value="Genomic_DNA"/>
</dbReference>
<gene>
    <name evidence="2" type="ORF">GCM10022392_28140</name>
</gene>
<dbReference type="Proteomes" id="UP001500841">
    <property type="component" value="Unassembled WGS sequence"/>
</dbReference>
<name>A0ABP7X1F0_9SPHI</name>
<organism evidence="2 3">
    <name type="scientific">Mucilaginibacter panaciglaebae</name>
    <dbReference type="NCBI Taxonomy" id="502331"/>
    <lineage>
        <taxon>Bacteria</taxon>
        <taxon>Pseudomonadati</taxon>
        <taxon>Bacteroidota</taxon>
        <taxon>Sphingobacteriia</taxon>
        <taxon>Sphingobacteriales</taxon>
        <taxon>Sphingobacteriaceae</taxon>
        <taxon>Mucilaginibacter</taxon>
    </lineage>
</organism>
<comment type="caution">
    <text evidence="2">The sequence shown here is derived from an EMBL/GenBank/DDBJ whole genome shotgun (WGS) entry which is preliminary data.</text>
</comment>
<evidence type="ECO:0000313" key="3">
    <source>
        <dbReference type="Proteomes" id="UP001500841"/>
    </source>
</evidence>
<keyword evidence="1" id="KW-0732">Signal</keyword>
<evidence type="ECO:0000313" key="2">
    <source>
        <dbReference type="EMBL" id="GAA4101701.1"/>
    </source>
</evidence>
<evidence type="ECO:0008006" key="4">
    <source>
        <dbReference type="Google" id="ProtNLM"/>
    </source>
</evidence>
<dbReference type="RefSeq" id="WP_345105799.1">
    <property type="nucleotide sequence ID" value="NZ_BAABCV010000010.1"/>
</dbReference>
<reference evidence="3" key="1">
    <citation type="journal article" date="2019" name="Int. J. Syst. Evol. Microbiol.">
        <title>The Global Catalogue of Microorganisms (GCM) 10K type strain sequencing project: providing services to taxonomists for standard genome sequencing and annotation.</title>
        <authorList>
            <consortium name="The Broad Institute Genomics Platform"/>
            <consortium name="The Broad Institute Genome Sequencing Center for Infectious Disease"/>
            <person name="Wu L."/>
            <person name="Ma J."/>
        </authorList>
    </citation>
    <scope>NUCLEOTIDE SEQUENCE [LARGE SCALE GENOMIC DNA]</scope>
    <source>
        <strain evidence="3">JCM 17085</strain>
    </source>
</reference>
<sequence length="165" mass="18549">MKKILLVTAILLTAFFARAQETLAFPFQGGKDAMNRFFKDSVMVPQALVKSRAAGTVVFKFTADENGTIKKIIIYYADDISLTQPLIEALKRSNKKWVIPNHEKMHDFIIPFSINFTPPAVANAGFTKAAYSFYTHRKPVLSYDQIPLDMATLLPAVSINYDLNQ</sequence>
<proteinExistence type="predicted"/>
<protein>
    <recommendedName>
        <fullName evidence="4">TonB-like protein</fullName>
    </recommendedName>
</protein>
<evidence type="ECO:0000256" key="1">
    <source>
        <dbReference type="SAM" id="SignalP"/>
    </source>
</evidence>
<feature type="chain" id="PRO_5045630294" description="TonB-like protein" evidence="1">
    <location>
        <begin position="20"/>
        <end position="165"/>
    </location>
</feature>
<accession>A0ABP7X1F0</accession>